<keyword evidence="1" id="KW-0472">Membrane</keyword>
<organism evidence="2 3">
    <name type="scientific">Halorubrum tibetense</name>
    <dbReference type="NCBI Taxonomy" id="175631"/>
    <lineage>
        <taxon>Archaea</taxon>
        <taxon>Methanobacteriati</taxon>
        <taxon>Methanobacteriota</taxon>
        <taxon>Stenosarchaea group</taxon>
        <taxon>Halobacteria</taxon>
        <taxon>Halobacteriales</taxon>
        <taxon>Haloferacaceae</taxon>
        <taxon>Halorubrum</taxon>
    </lineage>
</organism>
<accession>A0ABD5SG58</accession>
<protein>
    <submittedName>
        <fullName evidence="2">Uncharacterized protein</fullName>
    </submittedName>
</protein>
<dbReference type="RefSeq" id="WP_379783041.1">
    <property type="nucleotide sequence ID" value="NZ_JBHSWW010000280.1"/>
</dbReference>
<dbReference type="EMBL" id="JBHSWW010000280">
    <property type="protein sequence ID" value="MFC6754498.1"/>
    <property type="molecule type" value="Genomic_DNA"/>
</dbReference>
<feature type="transmembrane region" description="Helical" evidence="1">
    <location>
        <begin position="15"/>
        <end position="36"/>
    </location>
</feature>
<evidence type="ECO:0000313" key="3">
    <source>
        <dbReference type="Proteomes" id="UP001596442"/>
    </source>
</evidence>
<gene>
    <name evidence="2" type="ORF">ACFQEU_13665</name>
</gene>
<proteinExistence type="predicted"/>
<keyword evidence="1" id="KW-0812">Transmembrane</keyword>
<evidence type="ECO:0000256" key="1">
    <source>
        <dbReference type="SAM" id="Phobius"/>
    </source>
</evidence>
<keyword evidence="3" id="KW-1185">Reference proteome</keyword>
<dbReference type="AlphaFoldDB" id="A0ABD5SG58"/>
<evidence type="ECO:0000313" key="2">
    <source>
        <dbReference type="EMBL" id="MFC6754498.1"/>
    </source>
</evidence>
<reference evidence="2 3" key="1">
    <citation type="journal article" date="2019" name="Int. J. Syst. Evol. Microbiol.">
        <title>The Global Catalogue of Microorganisms (GCM) 10K type strain sequencing project: providing services to taxonomists for standard genome sequencing and annotation.</title>
        <authorList>
            <consortium name="The Broad Institute Genomics Platform"/>
            <consortium name="The Broad Institute Genome Sequencing Center for Infectious Disease"/>
            <person name="Wu L."/>
            <person name="Ma J."/>
        </authorList>
    </citation>
    <scope>NUCLEOTIDE SEQUENCE [LARGE SCALE GENOMIC DNA]</scope>
    <source>
        <strain evidence="2 3">CGMCC 1.3239</strain>
    </source>
</reference>
<name>A0ABD5SG58_9EURY</name>
<keyword evidence="1" id="KW-1133">Transmembrane helix</keyword>
<sequence length="53" mass="5319">MEILLHAGHEHPATLWIAVSAVLSFVLGVGVGAFGVSSATLSNEQSAGGGENE</sequence>
<comment type="caution">
    <text evidence="2">The sequence shown here is derived from an EMBL/GenBank/DDBJ whole genome shotgun (WGS) entry which is preliminary data.</text>
</comment>
<dbReference type="Proteomes" id="UP001596442">
    <property type="component" value="Unassembled WGS sequence"/>
</dbReference>